<dbReference type="Gene3D" id="3.50.50.60">
    <property type="entry name" value="FAD/NAD(P)-binding domain"/>
    <property type="match status" value="1"/>
</dbReference>
<evidence type="ECO:0000256" key="1">
    <source>
        <dbReference type="ARBA" id="ARBA00001917"/>
    </source>
</evidence>
<dbReference type="Gene3D" id="3.40.50.720">
    <property type="entry name" value="NAD(P)-binding Rossmann-like Domain"/>
    <property type="match status" value="1"/>
</dbReference>
<evidence type="ECO:0000256" key="3">
    <source>
        <dbReference type="ARBA" id="ARBA00011048"/>
    </source>
</evidence>
<evidence type="ECO:0000256" key="6">
    <source>
        <dbReference type="ARBA" id="ARBA00022723"/>
    </source>
</evidence>
<evidence type="ECO:0000313" key="13">
    <source>
        <dbReference type="EMBL" id="MCP1335314.1"/>
    </source>
</evidence>
<keyword evidence="6" id="KW-0479">Metal-binding</keyword>
<dbReference type="GO" id="GO:0010181">
    <property type="term" value="F:FMN binding"/>
    <property type="evidence" value="ECO:0007669"/>
    <property type="project" value="InterPro"/>
</dbReference>
<accession>A0A9J6PGU2</accession>
<dbReference type="Proteomes" id="UP001055804">
    <property type="component" value="Unassembled WGS sequence"/>
</dbReference>
<keyword evidence="8" id="KW-0408">Iron</keyword>
<feature type="domain" description="FAD/NAD(P)-binding" evidence="12">
    <location>
        <begin position="385"/>
        <end position="621"/>
    </location>
</feature>
<sequence length="699" mass="73048">MSAFPALFSPFRLGSLALANRIVMAPMETNMSGPDGSVTDRMIAYYAARAAGGAGLVTVEFTCVDRPAGLGASPQLSLDSDDLIAGHRRLVDAIHAAGSKACLQIHHAGRQTLLRHTGGVQPVAPSAIACRSFRVQPRELTVPEIAGLVDRFAAAAARAVEAGYDAIELHGAHGYLLGQFLSPHSNRRTDIYGGDEARRLRFPCEVIAAVKAAAGGRPVIYRLSAAEYVEGGLTIEDTVRLAPYLTAAGADALHVSTGTGERLDCNVDPVNHAEGWRLPLARAIREAAGVPVIGVGVIRHPEVADKAVAGGDCDLVALGRALLVDPQWPEKARDGRAGEIRPCTSCNWCIDRLMADVPVGCAENPRAGREGEPDPLSARAEGLRAIVVGAGPGGIQAALMLDAAGMDVTLLERRTAPGSGVTVSGMPPGKDKFLWYRDHLAGELARSRVALRCGVEATPDMVAQMHPDLAVVAIGGTDRRPSVPGLGLPNVVPAYEVLAGEVALADGPLVVWGGGETGCEAAEHAAAQGRRVTLVTAGPEKRLARRAQLIYRRQLLKRIAENPSIEVRAGCRMLEILPDGVRVAGEDGAVGHIPAVQVLVAQGRGAQADFAETLAARGLAVAEIGDCRDVRRIGDAVDDAYEAVASFLTSRASGKGGTASRPWTWPARGALQPSAPAASRQADTTDKGRLNAPDRTAAV</sequence>
<dbReference type="InterPro" id="IPR013785">
    <property type="entry name" value="Aldolase_TIM"/>
</dbReference>
<evidence type="ECO:0000256" key="4">
    <source>
        <dbReference type="ARBA" id="ARBA00022630"/>
    </source>
</evidence>
<evidence type="ECO:0000259" key="12">
    <source>
        <dbReference type="Pfam" id="PF07992"/>
    </source>
</evidence>
<dbReference type="InterPro" id="IPR036188">
    <property type="entry name" value="FAD/NAD-bd_sf"/>
</dbReference>
<dbReference type="CDD" id="cd02803">
    <property type="entry name" value="OYE_like_FMN_family"/>
    <property type="match status" value="1"/>
</dbReference>
<dbReference type="GO" id="GO:0046872">
    <property type="term" value="F:metal ion binding"/>
    <property type="evidence" value="ECO:0007669"/>
    <property type="project" value="UniProtKB-KW"/>
</dbReference>
<comment type="cofactor">
    <cofactor evidence="2">
        <name>[4Fe-4S] cluster</name>
        <dbReference type="ChEBI" id="CHEBI:49883"/>
    </cofactor>
</comment>
<dbReference type="RefSeq" id="WP_269331262.1">
    <property type="nucleotide sequence ID" value="NZ_JAMZFT010000001.1"/>
</dbReference>
<dbReference type="PRINTS" id="PR00368">
    <property type="entry name" value="FADPNR"/>
</dbReference>
<feature type="domain" description="NADH:flavin oxidoreductase/NADH oxidase N-terminal" evidence="11">
    <location>
        <begin position="7"/>
        <end position="337"/>
    </location>
</feature>
<dbReference type="InterPro" id="IPR001155">
    <property type="entry name" value="OxRdtase_FMN_N"/>
</dbReference>
<keyword evidence="9" id="KW-0411">Iron-sulfur</keyword>
<feature type="region of interest" description="Disordered" evidence="10">
    <location>
        <begin position="652"/>
        <end position="699"/>
    </location>
</feature>
<gene>
    <name evidence="13" type="ORF">NJQ99_02730</name>
</gene>
<name>A0A9J6PGU2_9PROT</name>
<dbReference type="SUPFAM" id="SSF51905">
    <property type="entry name" value="FAD/NAD(P)-binding domain"/>
    <property type="match status" value="1"/>
</dbReference>
<dbReference type="InterPro" id="IPR051793">
    <property type="entry name" value="NADH:flavin_oxidoreductase"/>
</dbReference>
<dbReference type="Pfam" id="PF07992">
    <property type="entry name" value="Pyr_redox_2"/>
    <property type="match status" value="1"/>
</dbReference>
<proteinExistence type="inferred from homology"/>
<evidence type="ECO:0000256" key="10">
    <source>
        <dbReference type="SAM" id="MobiDB-lite"/>
    </source>
</evidence>
<dbReference type="InterPro" id="IPR023753">
    <property type="entry name" value="FAD/NAD-binding_dom"/>
</dbReference>
<keyword evidence="5" id="KW-0288">FMN</keyword>
<keyword evidence="4" id="KW-0285">Flavoprotein</keyword>
<evidence type="ECO:0000256" key="5">
    <source>
        <dbReference type="ARBA" id="ARBA00022643"/>
    </source>
</evidence>
<comment type="caution">
    <text evidence="13">The sequence shown here is derived from an EMBL/GenBank/DDBJ whole genome shotgun (WGS) entry which is preliminary data.</text>
</comment>
<reference evidence="13" key="1">
    <citation type="submission" date="2022-06" db="EMBL/GenBank/DDBJ databases">
        <title>Isolation and Genomics of Futiania mangrovii gen. nov., sp. nov., a Rare and Metabolically-versatile member in the Class Alphaproteobacteria.</title>
        <authorList>
            <person name="Liu L."/>
            <person name="Huang W.-C."/>
            <person name="Pan J."/>
            <person name="Li J."/>
            <person name="Huang Y."/>
            <person name="Du H."/>
            <person name="Liu Y."/>
            <person name="Li M."/>
        </authorList>
    </citation>
    <scope>NUCLEOTIDE SEQUENCE</scope>
    <source>
        <strain evidence="13">FT118</strain>
    </source>
</reference>
<dbReference type="PANTHER" id="PTHR42917:SF2">
    <property type="entry name" value="2,4-DIENOYL-COA REDUCTASE [(2E)-ENOYL-COA-PRODUCING]"/>
    <property type="match status" value="1"/>
</dbReference>
<comment type="cofactor">
    <cofactor evidence="1">
        <name>FMN</name>
        <dbReference type="ChEBI" id="CHEBI:58210"/>
    </cofactor>
</comment>
<evidence type="ECO:0000259" key="11">
    <source>
        <dbReference type="Pfam" id="PF00724"/>
    </source>
</evidence>
<keyword evidence="14" id="KW-1185">Reference proteome</keyword>
<dbReference type="AlphaFoldDB" id="A0A9J6PGU2"/>
<dbReference type="GO" id="GO:0016491">
    <property type="term" value="F:oxidoreductase activity"/>
    <property type="evidence" value="ECO:0007669"/>
    <property type="project" value="UniProtKB-KW"/>
</dbReference>
<evidence type="ECO:0000313" key="14">
    <source>
        <dbReference type="Proteomes" id="UP001055804"/>
    </source>
</evidence>
<dbReference type="EMBL" id="JAMZFT010000001">
    <property type="protein sequence ID" value="MCP1335314.1"/>
    <property type="molecule type" value="Genomic_DNA"/>
</dbReference>
<protein>
    <submittedName>
        <fullName evidence="13">NAD(P)/FAD-dependent oxidoreductase</fullName>
    </submittedName>
</protein>
<dbReference type="Pfam" id="PF00724">
    <property type="entry name" value="Oxidored_FMN"/>
    <property type="match status" value="1"/>
</dbReference>
<evidence type="ECO:0000256" key="9">
    <source>
        <dbReference type="ARBA" id="ARBA00023014"/>
    </source>
</evidence>
<comment type="similarity">
    <text evidence="3">In the N-terminal section; belongs to the NADH:flavin oxidoreductase/NADH oxidase family.</text>
</comment>
<dbReference type="PANTHER" id="PTHR42917">
    <property type="entry name" value="2,4-DIENOYL-COA REDUCTASE"/>
    <property type="match status" value="1"/>
</dbReference>
<organism evidence="13 14">
    <name type="scientific">Futiania mangrovi</name>
    <dbReference type="NCBI Taxonomy" id="2959716"/>
    <lineage>
        <taxon>Bacteria</taxon>
        <taxon>Pseudomonadati</taxon>
        <taxon>Pseudomonadota</taxon>
        <taxon>Alphaproteobacteria</taxon>
        <taxon>Futianiales</taxon>
        <taxon>Futianiaceae</taxon>
        <taxon>Futiania</taxon>
    </lineage>
</organism>
<dbReference type="Gene3D" id="3.20.20.70">
    <property type="entry name" value="Aldolase class I"/>
    <property type="match status" value="1"/>
</dbReference>
<evidence type="ECO:0000256" key="2">
    <source>
        <dbReference type="ARBA" id="ARBA00001966"/>
    </source>
</evidence>
<evidence type="ECO:0000256" key="8">
    <source>
        <dbReference type="ARBA" id="ARBA00023004"/>
    </source>
</evidence>
<keyword evidence="7" id="KW-0560">Oxidoreductase</keyword>
<dbReference type="PRINTS" id="PR00469">
    <property type="entry name" value="PNDRDTASEII"/>
</dbReference>
<evidence type="ECO:0000256" key="7">
    <source>
        <dbReference type="ARBA" id="ARBA00023002"/>
    </source>
</evidence>
<dbReference type="GO" id="GO:0051536">
    <property type="term" value="F:iron-sulfur cluster binding"/>
    <property type="evidence" value="ECO:0007669"/>
    <property type="project" value="UniProtKB-KW"/>
</dbReference>
<dbReference type="SUPFAM" id="SSF51395">
    <property type="entry name" value="FMN-linked oxidoreductases"/>
    <property type="match status" value="1"/>
</dbReference>